<dbReference type="PANTHER" id="PTHR21091:SF169">
    <property type="entry name" value="UROPORPHYRINOGEN DECARBOXYLASE"/>
    <property type="match status" value="1"/>
</dbReference>
<dbReference type="GO" id="GO:0006782">
    <property type="term" value="P:protoporphyrinogen IX biosynthetic process"/>
    <property type="evidence" value="ECO:0007669"/>
    <property type="project" value="UniProtKB-UniPathway"/>
</dbReference>
<evidence type="ECO:0000256" key="11">
    <source>
        <dbReference type="RuleBase" id="RU000554"/>
    </source>
</evidence>
<evidence type="ECO:0000313" key="15">
    <source>
        <dbReference type="EMBL" id="CAD8792294.1"/>
    </source>
</evidence>
<dbReference type="AlphaFoldDB" id="A0A7S0VTM5"/>
<dbReference type="GO" id="GO:0004853">
    <property type="term" value="F:uroporphyrinogen decarboxylase activity"/>
    <property type="evidence" value="ECO:0007669"/>
    <property type="project" value="UniProtKB-EC"/>
</dbReference>
<evidence type="ECO:0000256" key="4">
    <source>
        <dbReference type="ARBA" id="ARBA00009935"/>
    </source>
</evidence>
<evidence type="ECO:0000256" key="8">
    <source>
        <dbReference type="ARBA" id="ARBA00023239"/>
    </source>
</evidence>
<evidence type="ECO:0000256" key="3">
    <source>
        <dbReference type="ARBA" id="ARBA00004804"/>
    </source>
</evidence>
<comment type="subcellular location">
    <subcellularLocation>
        <location evidence="2">Plastid</location>
        <location evidence="2">Chloroplast</location>
    </subcellularLocation>
</comment>
<proteinExistence type="inferred from homology"/>
<dbReference type="InterPro" id="IPR038071">
    <property type="entry name" value="UROD/MetE-like_sf"/>
</dbReference>
<dbReference type="PROSITE" id="PS00906">
    <property type="entry name" value="UROD_1"/>
    <property type="match status" value="1"/>
</dbReference>
<dbReference type="EMBL" id="HBFM01033270">
    <property type="protein sequence ID" value="CAD8792294.1"/>
    <property type="molecule type" value="Transcribed_RNA"/>
</dbReference>
<gene>
    <name evidence="15" type="ORF">PPAR00522_LOCUS21745</name>
</gene>
<dbReference type="InterPro" id="IPR006361">
    <property type="entry name" value="Uroporphyrinogen_deCO2ase_HemE"/>
</dbReference>
<comment type="pathway">
    <text evidence="3 11">Porphyrin-containing compound metabolism; protoporphyrin-IX biosynthesis; coproporphyrinogen-III from 5-aminolevulinate: step 4/4.</text>
</comment>
<comment type="similarity">
    <text evidence="4 12">Belongs to the uroporphyrinogen decarboxylase family.</text>
</comment>
<dbReference type="EC" id="4.1.1.37" evidence="6 11"/>
<dbReference type="Gene3D" id="3.20.20.210">
    <property type="match status" value="1"/>
</dbReference>
<dbReference type="InterPro" id="IPR000257">
    <property type="entry name" value="Uroporphyrinogen_deCOase"/>
</dbReference>
<evidence type="ECO:0000256" key="9">
    <source>
        <dbReference type="ARBA" id="ARBA00023244"/>
    </source>
</evidence>
<dbReference type="SUPFAM" id="SSF51726">
    <property type="entry name" value="UROD/MetE-like"/>
    <property type="match status" value="1"/>
</dbReference>
<keyword evidence="8 11" id="KW-0456">Lyase</keyword>
<dbReference type="NCBIfam" id="TIGR01464">
    <property type="entry name" value="hemE"/>
    <property type="match status" value="1"/>
</dbReference>
<dbReference type="Pfam" id="PF01208">
    <property type="entry name" value="URO-D"/>
    <property type="match status" value="1"/>
</dbReference>
<evidence type="ECO:0000256" key="5">
    <source>
        <dbReference type="ARBA" id="ARBA00011738"/>
    </source>
</evidence>
<organism evidence="15">
    <name type="scientific">Polytomella parva</name>
    <dbReference type="NCBI Taxonomy" id="51329"/>
    <lineage>
        <taxon>Eukaryota</taxon>
        <taxon>Viridiplantae</taxon>
        <taxon>Chlorophyta</taxon>
        <taxon>core chlorophytes</taxon>
        <taxon>Chlorophyceae</taxon>
        <taxon>CS clade</taxon>
        <taxon>Chlamydomonadales</taxon>
        <taxon>Chlamydomonadaceae</taxon>
        <taxon>Polytomella</taxon>
    </lineage>
</organism>
<dbReference type="GO" id="GO:0009507">
    <property type="term" value="C:chloroplast"/>
    <property type="evidence" value="ECO:0007669"/>
    <property type="project" value="UniProtKB-SubCell"/>
</dbReference>
<evidence type="ECO:0000256" key="7">
    <source>
        <dbReference type="ARBA" id="ARBA00022793"/>
    </source>
</evidence>
<comment type="function">
    <text evidence="1">Catalyzes the decarboxylation of four acetate groups of uroporphyrinogen-III to yield coproporphyrinogen-III.</text>
</comment>
<sequence>MHCSTVSPKIGPQHTRPCVKLCSLEVTKKNYNKISLVAVHSSSKEISTCSSSKDNMMSSSKGPFLARILKGDISAAKEAGRSPVWLMRQAGRYQKIYRDLCLRVPNFRDRSENADLAYDISLQPFRSFQPDGVILFSDILTPLPGMNVPFLMTPSPVIPSPIRDMRGVQTVGVLDPATAVPFVGETLCRLRAEVKDDAAVLGFVGAPFTLASYIIEGGVTRTFAETRKMAANHPEAFHELQRRLASNVARYACYQADQGAQAVQIFDSWAGVLSSEEFDSLAAPYLKKVIDEVRRMRPDLPLILFVKNCGHVLGKVAALCPDVVSLPHDPPMEAAVRICKEAVMRAGGDPEKLVFQGNVDPEILLKGTKLEVERAVRDTVARAKALGICHILNLSHGILKGTPEENVERFFQVAKEIKNE</sequence>
<evidence type="ECO:0000259" key="13">
    <source>
        <dbReference type="PROSITE" id="PS00906"/>
    </source>
</evidence>
<evidence type="ECO:0000256" key="12">
    <source>
        <dbReference type="RuleBase" id="RU004169"/>
    </source>
</evidence>
<evidence type="ECO:0000256" key="2">
    <source>
        <dbReference type="ARBA" id="ARBA00004229"/>
    </source>
</evidence>
<name>A0A7S0VTM5_9CHLO</name>
<protein>
    <recommendedName>
        <fullName evidence="6 11">Uroporphyrinogen decarboxylase</fullName>
        <ecNumber evidence="6 11">4.1.1.37</ecNumber>
    </recommendedName>
</protein>
<dbReference type="FunFam" id="3.20.20.210:FF:000006">
    <property type="entry name" value="Uroporphyrinogen decarboxylase"/>
    <property type="match status" value="1"/>
</dbReference>
<dbReference type="PROSITE" id="PS00907">
    <property type="entry name" value="UROD_2"/>
    <property type="match status" value="1"/>
</dbReference>
<dbReference type="PANTHER" id="PTHR21091">
    <property type="entry name" value="METHYLTETRAHYDROFOLATE:HOMOCYSTEINE METHYLTRANSFERASE RELATED"/>
    <property type="match status" value="1"/>
</dbReference>
<evidence type="ECO:0000256" key="10">
    <source>
        <dbReference type="ARBA" id="ARBA00048033"/>
    </source>
</evidence>
<feature type="domain" description="Uroporphyrinogen decarboxylase (URO-D)" evidence="13">
    <location>
        <begin position="83"/>
        <end position="92"/>
    </location>
</feature>
<evidence type="ECO:0000256" key="6">
    <source>
        <dbReference type="ARBA" id="ARBA00012288"/>
    </source>
</evidence>
<keyword evidence="7 11" id="KW-0210">Decarboxylase</keyword>
<dbReference type="UniPathway" id="UPA00251">
    <property type="reaction ID" value="UER00321"/>
</dbReference>
<reference evidence="15" key="1">
    <citation type="submission" date="2021-01" db="EMBL/GenBank/DDBJ databases">
        <authorList>
            <person name="Corre E."/>
            <person name="Pelletier E."/>
            <person name="Niang G."/>
            <person name="Scheremetjew M."/>
            <person name="Finn R."/>
            <person name="Kale V."/>
            <person name="Holt S."/>
            <person name="Cochrane G."/>
            <person name="Meng A."/>
            <person name="Brown T."/>
            <person name="Cohen L."/>
        </authorList>
    </citation>
    <scope>NUCLEOTIDE SEQUENCE</scope>
    <source>
        <strain evidence="15">SAG 63-3</strain>
    </source>
</reference>
<accession>A0A7S0VTM5</accession>
<comment type="catalytic activity">
    <reaction evidence="10 11">
        <text>uroporphyrinogen III + 4 H(+) = coproporphyrinogen III + 4 CO2</text>
        <dbReference type="Rhea" id="RHEA:19865"/>
        <dbReference type="ChEBI" id="CHEBI:15378"/>
        <dbReference type="ChEBI" id="CHEBI:16526"/>
        <dbReference type="ChEBI" id="CHEBI:57308"/>
        <dbReference type="ChEBI" id="CHEBI:57309"/>
        <dbReference type="EC" id="4.1.1.37"/>
    </reaction>
</comment>
<evidence type="ECO:0000256" key="1">
    <source>
        <dbReference type="ARBA" id="ARBA00002448"/>
    </source>
</evidence>
<keyword evidence="9 11" id="KW-0627">Porphyrin biosynthesis</keyword>
<feature type="domain" description="Uroporphyrinogen decarboxylase (URO-D)" evidence="14">
    <location>
        <begin position="201"/>
        <end position="217"/>
    </location>
</feature>
<comment type="subunit">
    <text evidence="5">Homodimer.</text>
</comment>
<evidence type="ECO:0000259" key="14">
    <source>
        <dbReference type="PROSITE" id="PS00907"/>
    </source>
</evidence>